<dbReference type="EMBL" id="VSSQ01051034">
    <property type="protein sequence ID" value="MPN05121.1"/>
    <property type="molecule type" value="Genomic_DNA"/>
</dbReference>
<sequence length="84" mass="9053">MGDVRGDHRLADGLHGLFEQLPVLCLGNGLRTGPQQADPLPLQKALLGKLHGKGQPRLPAEGGQKAVRLLFFDNALHRGDGERL</sequence>
<protein>
    <submittedName>
        <fullName evidence="1">Uncharacterized protein</fullName>
    </submittedName>
</protein>
<accession>A0A645ESW3</accession>
<name>A0A645ESW3_9ZZZZ</name>
<organism evidence="1">
    <name type="scientific">bioreactor metagenome</name>
    <dbReference type="NCBI Taxonomy" id="1076179"/>
    <lineage>
        <taxon>unclassified sequences</taxon>
        <taxon>metagenomes</taxon>
        <taxon>ecological metagenomes</taxon>
    </lineage>
</organism>
<proteinExistence type="predicted"/>
<dbReference type="AlphaFoldDB" id="A0A645ESW3"/>
<evidence type="ECO:0000313" key="1">
    <source>
        <dbReference type="EMBL" id="MPN05121.1"/>
    </source>
</evidence>
<comment type="caution">
    <text evidence="1">The sequence shown here is derived from an EMBL/GenBank/DDBJ whole genome shotgun (WGS) entry which is preliminary data.</text>
</comment>
<reference evidence="1" key="1">
    <citation type="submission" date="2019-08" db="EMBL/GenBank/DDBJ databases">
        <authorList>
            <person name="Kucharzyk K."/>
            <person name="Murdoch R.W."/>
            <person name="Higgins S."/>
            <person name="Loffler F."/>
        </authorList>
    </citation>
    <scope>NUCLEOTIDE SEQUENCE</scope>
</reference>
<gene>
    <name evidence="1" type="ORF">SDC9_152371</name>
</gene>